<dbReference type="HOGENOM" id="CLU_063321_0_0_1"/>
<evidence type="ECO:0000313" key="2">
    <source>
        <dbReference type="EnsemblMetazoa" id="SMAR014472-PA"/>
    </source>
</evidence>
<proteinExistence type="predicted"/>
<evidence type="ECO:0000256" key="1">
    <source>
        <dbReference type="SAM" id="Phobius"/>
    </source>
</evidence>
<keyword evidence="1" id="KW-0812">Transmembrane</keyword>
<feature type="transmembrane region" description="Helical" evidence="1">
    <location>
        <begin position="130"/>
        <end position="152"/>
    </location>
</feature>
<feature type="transmembrane region" description="Helical" evidence="1">
    <location>
        <begin position="83"/>
        <end position="102"/>
    </location>
</feature>
<dbReference type="EMBL" id="JH431307">
    <property type="status" value="NOT_ANNOTATED_CDS"/>
    <property type="molecule type" value="Genomic_DNA"/>
</dbReference>
<keyword evidence="1" id="KW-1133">Transmembrane helix</keyword>
<name>T1JKU2_STRMM</name>
<feature type="transmembrane region" description="Helical" evidence="1">
    <location>
        <begin position="245"/>
        <end position="266"/>
    </location>
</feature>
<evidence type="ECO:0000313" key="3">
    <source>
        <dbReference type="Proteomes" id="UP000014500"/>
    </source>
</evidence>
<feature type="transmembrane region" description="Helical" evidence="1">
    <location>
        <begin position="272"/>
        <end position="292"/>
    </location>
</feature>
<sequence length="380" mass="43879">MQQVESLVISVDSNDNNNNAFKINRFWKYLYKCYGLQISGDYVTTTPKCYFALFATTHFLINATMAIIMVLEVSDISTNNICLFISFVAYWMQSSVCLIALYKKQHQLSHYLNQLLQTITADYTNRAWKLLLKITLASSALIIITIIGDLLFDYNSIRHNIIRIMWRILTMYYWFVSILNETTKILFIYLCILIKFNFDCLTADVKRSMASSSSLTEQKSLMLNYHYKYYRNIHWINEVNRMFDFVLAAWIVGDVVYVCVMLRFLIEMSTLSFSLIYTIRVLGLLLVMYTYASDVHETALDAAIAITKLTDSQVNNFDYQEFNSTSSQRVNNWSSHLFMHDLSLASVGISVSGYFIVTRGSILTLLGTLLTYAVVVLQTK</sequence>
<dbReference type="EnsemblMetazoa" id="SMAR014472-RA">
    <property type="protein sequence ID" value="SMAR014472-PA"/>
    <property type="gene ID" value="SMAR014472"/>
</dbReference>
<dbReference type="PhylomeDB" id="T1JKU2"/>
<protein>
    <recommendedName>
        <fullName evidence="4">Gustatory receptor</fullName>
    </recommendedName>
</protein>
<evidence type="ECO:0008006" key="4">
    <source>
        <dbReference type="Google" id="ProtNLM"/>
    </source>
</evidence>
<reference evidence="2" key="2">
    <citation type="submission" date="2015-02" db="UniProtKB">
        <authorList>
            <consortium name="EnsemblMetazoa"/>
        </authorList>
    </citation>
    <scope>IDENTIFICATION</scope>
</reference>
<dbReference type="AlphaFoldDB" id="T1JKU2"/>
<organism evidence="2 3">
    <name type="scientific">Strigamia maritima</name>
    <name type="common">European centipede</name>
    <name type="synonym">Geophilus maritimus</name>
    <dbReference type="NCBI Taxonomy" id="126957"/>
    <lineage>
        <taxon>Eukaryota</taxon>
        <taxon>Metazoa</taxon>
        <taxon>Ecdysozoa</taxon>
        <taxon>Arthropoda</taxon>
        <taxon>Myriapoda</taxon>
        <taxon>Chilopoda</taxon>
        <taxon>Pleurostigmophora</taxon>
        <taxon>Geophilomorpha</taxon>
        <taxon>Linotaeniidae</taxon>
        <taxon>Strigamia</taxon>
    </lineage>
</organism>
<reference evidence="3" key="1">
    <citation type="submission" date="2011-05" db="EMBL/GenBank/DDBJ databases">
        <authorList>
            <person name="Richards S.R."/>
            <person name="Qu J."/>
            <person name="Jiang H."/>
            <person name="Jhangiani S.N."/>
            <person name="Agravi P."/>
            <person name="Goodspeed R."/>
            <person name="Gross S."/>
            <person name="Mandapat C."/>
            <person name="Jackson L."/>
            <person name="Mathew T."/>
            <person name="Pu L."/>
            <person name="Thornton R."/>
            <person name="Saada N."/>
            <person name="Wilczek-Boney K.B."/>
            <person name="Lee S."/>
            <person name="Kovar C."/>
            <person name="Wu Y."/>
            <person name="Scherer S.E."/>
            <person name="Worley K.C."/>
            <person name="Muzny D.M."/>
            <person name="Gibbs R."/>
        </authorList>
    </citation>
    <scope>NUCLEOTIDE SEQUENCE</scope>
    <source>
        <strain evidence="3">Brora</strain>
    </source>
</reference>
<feature type="transmembrane region" description="Helical" evidence="1">
    <location>
        <begin position="362"/>
        <end position="379"/>
    </location>
</feature>
<accession>T1JKU2</accession>
<feature type="transmembrane region" description="Helical" evidence="1">
    <location>
        <begin position="50"/>
        <end position="71"/>
    </location>
</feature>
<keyword evidence="3" id="KW-1185">Reference proteome</keyword>
<dbReference type="Proteomes" id="UP000014500">
    <property type="component" value="Unassembled WGS sequence"/>
</dbReference>
<keyword evidence="1" id="KW-0472">Membrane</keyword>